<feature type="region of interest" description="Disordered" evidence="1">
    <location>
        <begin position="187"/>
        <end position="225"/>
    </location>
</feature>
<evidence type="ECO:0000313" key="2">
    <source>
        <dbReference type="EMBL" id="KAJ6262173.1"/>
    </source>
</evidence>
<proteinExistence type="predicted"/>
<keyword evidence="3" id="KW-1185">Reference proteome</keyword>
<organism evidence="2 3">
    <name type="scientific">Drechslerella dactyloides</name>
    <name type="common">Nematode-trapping fungus</name>
    <name type="synonym">Arthrobotrys dactyloides</name>
    <dbReference type="NCBI Taxonomy" id="74499"/>
    <lineage>
        <taxon>Eukaryota</taxon>
        <taxon>Fungi</taxon>
        <taxon>Dikarya</taxon>
        <taxon>Ascomycota</taxon>
        <taxon>Pezizomycotina</taxon>
        <taxon>Orbiliomycetes</taxon>
        <taxon>Orbiliales</taxon>
        <taxon>Orbiliaceae</taxon>
        <taxon>Drechslerella</taxon>
    </lineage>
</organism>
<reference evidence="2" key="1">
    <citation type="submission" date="2023-01" db="EMBL/GenBank/DDBJ databases">
        <title>The chitinases involved in constricting ring structure development in the nematode-trapping fungus Drechslerella dactyloides.</title>
        <authorList>
            <person name="Wang R."/>
            <person name="Zhang L."/>
            <person name="Tang P."/>
            <person name="Li S."/>
            <person name="Liang L."/>
        </authorList>
    </citation>
    <scope>NUCLEOTIDE SEQUENCE</scope>
    <source>
        <strain evidence="2">YMF1.00031</strain>
    </source>
</reference>
<protein>
    <submittedName>
        <fullName evidence="2">Uncharacterized protein</fullName>
    </submittedName>
</protein>
<comment type="caution">
    <text evidence="2">The sequence shown here is derived from an EMBL/GenBank/DDBJ whole genome shotgun (WGS) entry which is preliminary data.</text>
</comment>
<dbReference type="EMBL" id="JAQGDS010000003">
    <property type="protein sequence ID" value="KAJ6262173.1"/>
    <property type="molecule type" value="Genomic_DNA"/>
</dbReference>
<feature type="compositionally biased region" description="Acidic residues" evidence="1">
    <location>
        <begin position="187"/>
        <end position="197"/>
    </location>
</feature>
<name>A0AAD6J0L2_DREDA</name>
<feature type="compositionally biased region" description="Acidic residues" evidence="1">
    <location>
        <begin position="205"/>
        <end position="225"/>
    </location>
</feature>
<dbReference type="Proteomes" id="UP001221413">
    <property type="component" value="Unassembled WGS sequence"/>
</dbReference>
<gene>
    <name evidence="2" type="ORF">Dda_2978</name>
</gene>
<sequence length="225" mass="25498">MTGKTSMESQSPKSYLAEIERLKIEVTTQPIILKDATITALFLDEEESEKPAVVLFKDTNGTLSVEIWPMDAYDFCCQPSPHIKRLRGLRVDKGELIHHEPVETDEGIEDVFFIRAFSQNMHVVGTSSGELKYASIIRNEGGIYNKLKSRLAWVMQISTRTPVSQQRAWKEGRSKLPRRQMWGLIVEDQEEGDEEDINASRSSDDLLEEVESESSGLEESDTSET</sequence>
<evidence type="ECO:0000256" key="1">
    <source>
        <dbReference type="SAM" id="MobiDB-lite"/>
    </source>
</evidence>
<accession>A0AAD6J0L2</accession>
<dbReference type="AlphaFoldDB" id="A0AAD6J0L2"/>
<evidence type="ECO:0000313" key="3">
    <source>
        <dbReference type="Proteomes" id="UP001221413"/>
    </source>
</evidence>